<keyword evidence="5" id="KW-0479">Metal-binding</keyword>
<keyword evidence="7" id="KW-0378">Hydrolase</keyword>
<gene>
    <name evidence="9" type="ORF">FIBSPDRAFT_680903</name>
</gene>
<dbReference type="Proteomes" id="UP000076532">
    <property type="component" value="Unassembled WGS sequence"/>
</dbReference>
<dbReference type="GO" id="GO:0003676">
    <property type="term" value="F:nucleic acid binding"/>
    <property type="evidence" value="ECO:0007669"/>
    <property type="project" value="InterPro"/>
</dbReference>
<dbReference type="InterPro" id="IPR012337">
    <property type="entry name" value="RNaseH-like_sf"/>
</dbReference>
<protein>
    <recommendedName>
        <fullName evidence="3">ribonuclease H</fullName>
        <ecNumber evidence="3">3.1.26.4</ecNumber>
    </recommendedName>
</protein>
<feature type="domain" description="RNase H type-1" evidence="8">
    <location>
        <begin position="43"/>
        <end position="182"/>
    </location>
</feature>
<evidence type="ECO:0000256" key="2">
    <source>
        <dbReference type="ARBA" id="ARBA00005300"/>
    </source>
</evidence>
<comment type="similarity">
    <text evidence="2">Belongs to the RNase H family.</text>
</comment>
<dbReference type="InterPro" id="IPR050092">
    <property type="entry name" value="RNase_H"/>
</dbReference>
<keyword evidence="10" id="KW-1185">Reference proteome</keyword>
<evidence type="ECO:0000313" key="10">
    <source>
        <dbReference type="Proteomes" id="UP000076532"/>
    </source>
</evidence>
<sequence>HPVANFVDKGPPSKLDLLLAHVLESSTSQEGTISSLYGTTHENTTVRSVYTDGSCLYPNTPRAQAGSGIYWNPNDARNISVRLPGLATNNRAELYAVLWVIVHSPVTWTLYIYTDSTYAIHSVCHWAPSRAAKGWRCKNADILQDIVLALRNRHAAVKMFWVPGHSGNVHNDGADKLAKEGA</sequence>
<name>A0A166AAA9_9AGAM</name>
<proteinExistence type="inferred from homology"/>
<dbReference type="STRING" id="436010.A0A166AAA9"/>
<dbReference type="PANTHER" id="PTHR10642">
    <property type="entry name" value="RIBONUCLEASE H1"/>
    <property type="match status" value="1"/>
</dbReference>
<evidence type="ECO:0000256" key="7">
    <source>
        <dbReference type="ARBA" id="ARBA00022801"/>
    </source>
</evidence>
<keyword evidence="4" id="KW-0540">Nuclease</keyword>
<dbReference type="PROSITE" id="PS50879">
    <property type="entry name" value="RNASE_H_1"/>
    <property type="match status" value="1"/>
</dbReference>
<dbReference type="PANTHER" id="PTHR10642:SF26">
    <property type="entry name" value="RIBONUCLEASE H1"/>
    <property type="match status" value="1"/>
</dbReference>
<dbReference type="SUPFAM" id="SSF53098">
    <property type="entry name" value="Ribonuclease H-like"/>
    <property type="match status" value="1"/>
</dbReference>
<dbReference type="AlphaFoldDB" id="A0A166AAA9"/>
<evidence type="ECO:0000256" key="4">
    <source>
        <dbReference type="ARBA" id="ARBA00022722"/>
    </source>
</evidence>
<dbReference type="GO" id="GO:0004523">
    <property type="term" value="F:RNA-DNA hybrid ribonuclease activity"/>
    <property type="evidence" value="ECO:0007669"/>
    <property type="project" value="UniProtKB-EC"/>
</dbReference>
<accession>A0A166AAA9</accession>
<dbReference type="EC" id="3.1.26.4" evidence="3"/>
<dbReference type="Gene3D" id="3.30.420.10">
    <property type="entry name" value="Ribonuclease H-like superfamily/Ribonuclease H"/>
    <property type="match status" value="1"/>
</dbReference>
<evidence type="ECO:0000313" key="9">
    <source>
        <dbReference type="EMBL" id="KZP11406.1"/>
    </source>
</evidence>
<dbReference type="CDD" id="cd09280">
    <property type="entry name" value="RNase_HI_eukaryote_like"/>
    <property type="match status" value="1"/>
</dbReference>
<dbReference type="GO" id="GO:0043137">
    <property type="term" value="P:DNA replication, removal of RNA primer"/>
    <property type="evidence" value="ECO:0007669"/>
    <property type="project" value="TreeGrafter"/>
</dbReference>
<feature type="non-terminal residue" evidence="9">
    <location>
        <position position="182"/>
    </location>
</feature>
<evidence type="ECO:0000256" key="5">
    <source>
        <dbReference type="ARBA" id="ARBA00022723"/>
    </source>
</evidence>
<organism evidence="9 10">
    <name type="scientific">Athelia psychrophila</name>
    <dbReference type="NCBI Taxonomy" id="1759441"/>
    <lineage>
        <taxon>Eukaryota</taxon>
        <taxon>Fungi</taxon>
        <taxon>Dikarya</taxon>
        <taxon>Basidiomycota</taxon>
        <taxon>Agaricomycotina</taxon>
        <taxon>Agaricomycetes</taxon>
        <taxon>Agaricomycetidae</taxon>
        <taxon>Atheliales</taxon>
        <taxon>Atheliaceae</taxon>
        <taxon>Athelia</taxon>
    </lineage>
</organism>
<evidence type="ECO:0000256" key="3">
    <source>
        <dbReference type="ARBA" id="ARBA00012180"/>
    </source>
</evidence>
<keyword evidence="6" id="KW-0255">Endonuclease</keyword>
<reference evidence="9 10" key="1">
    <citation type="journal article" date="2016" name="Mol. Biol. Evol.">
        <title>Comparative Genomics of Early-Diverging Mushroom-Forming Fungi Provides Insights into the Origins of Lignocellulose Decay Capabilities.</title>
        <authorList>
            <person name="Nagy L.G."/>
            <person name="Riley R."/>
            <person name="Tritt A."/>
            <person name="Adam C."/>
            <person name="Daum C."/>
            <person name="Floudas D."/>
            <person name="Sun H."/>
            <person name="Yadav J.S."/>
            <person name="Pangilinan J."/>
            <person name="Larsson K.H."/>
            <person name="Matsuura K."/>
            <person name="Barry K."/>
            <person name="Labutti K."/>
            <person name="Kuo R."/>
            <person name="Ohm R.A."/>
            <person name="Bhattacharya S.S."/>
            <person name="Shirouzu T."/>
            <person name="Yoshinaga Y."/>
            <person name="Martin F.M."/>
            <person name="Grigoriev I.V."/>
            <person name="Hibbett D.S."/>
        </authorList>
    </citation>
    <scope>NUCLEOTIDE SEQUENCE [LARGE SCALE GENOMIC DNA]</scope>
    <source>
        <strain evidence="9 10">CBS 109695</strain>
    </source>
</reference>
<dbReference type="EMBL" id="KV417663">
    <property type="protein sequence ID" value="KZP11406.1"/>
    <property type="molecule type" value="Genomic_DNA"/>
</dbReference>
<dbReference type="GO" id="GO:0046872">
    <property type="term" value="F:metal ion binding"/>
    <property type="evidence" value="ECO:0007669"/>
    <property type="project" value="UniProtKB-KW"/>
</dbReference>
<dbReference type="Pfam" id="PF00075">
    <property type="entry name" value="RNase_H"/>
    <property type="match status" value="1"/>
</dbReference>
<evidence type="ECO:0000256" key="1">
    <source>
        <dbReference type="ARBA" id="ARBA00000077"/>
    </source>
</evidence>
<evidence type="ECO:0000256" key="6">
    <source>
        <dbReference type="ARBA" id="ARBA00022759"/>
    </source>
</evidence>
<dbReference type="InterPro" id="IPR036397">
    <property type="entry name" value="RNaseH_sf"/>
</dbReference>
<comment type="catalytic activity">
    <reaction evidence="1">
        <text>Endonucleolytic cleavage to 5'-phosphomonoester.</text>
        <dbReference type="EC" id="3.1.26.4"/>
    </reaction>
</comment>
<feature type="non-terminal residue" evidence="9">
    <location>
        <position position="1"/>
    </location>
</feature>
<evidence type="ECO:0000259" key="8">
    <source>
        <dbReference type="PROSITE" id="PS50879"/>
    </source>
</evidence>
<dbReference type="InterPro" id="IPR002156">
    <property type="entry name" value="RNaseH_domain"/>
</dbReference>
<dbReference type="OrthoDB" id="245563at2759"/>